<protein>
    <recommendedName>
        <fullName evidence="6">Phosphoribosylglycinamide formyltransferase</fullName>
        <ecNumber evidence="6">2.1.2.2</ecNumber>
    </recommendedName>
    <alternativeName>
        <fullName evidence="6">5'-phosphoribosylglycinamide transformylase</fullName>
    </alternativeName>
    <alternativeName>
        <fullName evidence="6">GAR transformylase</fullName>
        <shortName evidence="6">GART</shortName>
    </alternativeName>
</protein>
<evidence type="ECO:0000256" key="5">
    <source>
        <dbReference type="ARBA" id="ARBA00047664"/>
    </source>
</evidence>
<evidence type="ECO:0000259" key="7">
    <source>
        <dbReference type="Pfam" id="PF00551"/>
    </source>
</evidence>
<accession>A0A5C8ZMS9</accession>
<sequence length="228" mass="24562">MSHEAPRTPLPIAILISGRGSNMVAFIEAVAAGQLDARIALVLSNNPDAAGLERAREAGIDTAVINHRDYARREDFDAAMVARLRQAGAELVILAGFMRILTSVFITAFRGQLLNIHPSLLPKYPGLNTHQRALDAGDSEAGVTVHFVTEELDGGPPVLQARVPVQPGDSADSLAARVIVEEHKIYPLAARWFVQGRLTLSEQGAFLDGKRLPDTGLTYQPDLDRAAT</sequence>
<dbReference type="NCBIfam" id="TIGR00639">
    <property type="entry name" value="PurN"/>
    <property type="match status" value="1"/>
</dbReference>
<dbReference type="EC" id="2.1.2.2" evidence="6"/>
<feature type="binding site" evidence="6">
    <location>
        <begin position="20"/>
        <end position="22"/>
    </location>
    <ligand>
        <name>N(1)-(5-phospho-beta-D-ribosyl)glycinamide</name>
        <dbReference type="ChEBI" id="CHEBI:143788"/>
    </ligand>
</feature>
<comment type="catalytic activity">
    <reaction evidence="5 6">
        <text>N(1)-(5-phospho-beta-D-ribosyl)glycinamide + (6R)-10-formyltetrahydrofolate = N(2)-formyl-N(1)-(5-phospho-beta-D-ribosyl)glycinamide + (6S)-5,6,7,8-tetrahydrofolate + H(+)</text>
        <dbReference type="Rhea" id="RHEA:15053"/>
        <dbReference type="ChEBI" id="CHEBI:15378"/>
        <dbReference type="ChEBI" id="CHEBI:57453"/>
        <dbReference type="ChEBI" id="CHEBI:143788"/>
        <dbReference type="ChEBI" id="CHEBI:147286"/>
        <dbReference type="ChEBI" id="CHEBI:195366"/>
        <dbReference type="EC" id="2.1.2.2"/>
    </reaction>
</comment>
<dbReference type="GO" id="GO:0004644">
    <property type="term" value="F:phosphoribosylglycinamide formyltransferase activity"/>
    <property type="evidence" value="ECO:0007669"/>
    <property type="project" value="UniProtKB-UniRule"/>
</dbReference>
<feature type="binding site" evidence="6">
    <location>
        <position position="73"/>
    </location>
    <ligand>
        <name>(6R)-10-formyltetrahydrofolate</name>
        <dbReference type="ChEBI" id="CHEBI:195366"/>
    </ligand>
</feature>
<dbReference type="InterPro" id="IPR001555">
    <property type="entry name" value="GART_AS"/>
</dbReference>
<dbReference type="SUPFAM" id="SSF53328">
    <property type="entry name" value="Formyltransferase"/>
    <property type="match status" value="1"/>
</dbReference>
<comment type="function">
    <text evidence="6">Catalyzes the transfer of a formyl group from 10-formyltetrahydrofolate to 5-phospho-ribosyl-glycinamide (GAR), producing 5-phospho-ribosyl-N-formylglycinamide (FGAR) and tetrahydrofolate.</text>
</comment>
<name>A0A5C8ZMS9_9GAMM</name>
<comment type="similarity">
    <text evidence="4 6">Belongs to the GART family.</text>
</comment>
<feature type="domain" description="Formyl transferase N-terminal" evidence="7">
    <location>
        <begin position="12"/>
        <end position="189"/>
    </location>
</feature>
<feature type="site" description="Raises pKa of active site His" evidence="6">
    <location>
        <position position="153"/>
    </location>
</feature>
<reference evidence="8 9" key="1">
    <citation type="submission" date="2019-08" db="EMBL/GenBank/DDBJ databases">
        <title>Parahaliea maris sp. nov., isolated from the surface seawater.</title>
        <authorList>
            <person name="Liu Y."/>
        </authorList>
    </citation>
    <scope>NUCLEOTIDE SEQUENCE [LARGE SCALE GENOMIC DNA]</scope>
    <source>
        <strain evidence="8 9">S2-26</strain>
    </source>
</reference>
<dbReference type="Gene3D" id="3.40.50.170">
    <property type="entry name" value="Formyl transferase, N-terminal domain"/>
    <property type="match status" value="1"/>
</dbReference>
<dbReference type="CDD" id="cd08645">
    <property type="entry name" value="FMT_core_GART"/>
    <property type="match status" value="1"/>
</dbReference>
<dbReference type="HAMAP" id="MF_01930">
    <property type="entry name" value="PurN"/>
    <property type="match status" value="1"/>
</dbReference>
<dbReference type="InterPro" id="IPR036477">
    <property type="entry name" value="Formyl_transf_N_sf"/>
</dbReference>
<evidence type="ECO:0000256" key="6">
    <source>
        <dbReference type="HAMAP-Rule" id="MF_01930"/>
    </source>
</evidence>
<feature type="binding site" evidence="6">
    <location>
        <begin position="98"/>
        <end position="101"/>
    </location>
    <ligand>
        <name>(6R)-10-formyltetrahydrofolate</name>
        <dbReference type="ChEBI" id="CHEBI:195366"/>
    </ligand>
</feature>
<dbReference type="PANTHER" id="PTHR43369">
    <property type="entry name" value="PHOSPHORIBOSYLGLYCINAMIDE FORMYLTRANSFERASE"/>
    <property type="match status" value="1"/>
</dbReference>
<keyword evidence="3 6" id="KW-0658">Purine biosynthesis</keyword>
<dbReference type="PROSITE" id="PS00373">
    <property type="entry name" value="GART"/>
    <property type="match status" value="1"/>
</dbReference>
<evidence type="ECO:0000256" key="1">
    <source>
        <dbReference type="ARBA" id="ARBA00005054"/>
    </source>
</evidence>
<dbReference type="InterPro" id="IPR004607">
    <property type="entry name" value="GART"/>
</dbReference>
<comment type="caution">
    <text evidence="8">The sequence shown here is derived from an EMBL/GenBank/DDBJ whole genome shotgun (WGS) entry which is preliminary data.</text>
</comment>
<keyword evidence="2 6" id="KW-0808">Transferase</keyword>
<feature type="active site" description="Proton donor" evidence="6">
    <location>
        <position position="117"/>
    </location>
</feature>
<dbReference type="EMBL" id="VRYZ01000008">
    <property type="protein sequence ID" value="TXS89768.1"/>
    <property type="molecule type" value="Genomic_DNA"/>
</dbReference>
<dbReference type="AlphaFoldDB" id="A0A5C8ZMS9"/>
<dbReference type="Pfam" id="PF00551">
    <property type="entry name" value="Formyl_trans_N"/>
    <property type="match status" value="1"/>
</dbReference>
<dbReference type="GO" id="GO:0006189">
    <property type="term" value="P:'de novo' IMP biosynthetic process"/>
    <property type="evidence" value="ECO:0007669"/>
    <property type="project" value="UniProtKB-UniRule"/>
</dbReference>
<dbReference type="GO" id="GO:0005829">
    <property type="term" value="C:cytosol"/>
    <property type="evidence" value="ECO:0007669"/>
    <property type="project" value="TreeGrafter"/>
</dbReference>
<proteinExistence type="inferred from homology"/>
<evidence type="ECO:0000256" key="2">
    <source>
        <dbReference type="ARBA" id="ARBA00022679"/>
    </source>
</evidence>
<dbReference type="UniPathway" id="UPA00074">
    <property type="reaction ID" value="UER00126"/>
</dbReference>
<dbReference type="OrthoDB" id="9806170at2"/>
<evidence type="ECO:0000313" key="8">
    <source>
        <dbReference type="EMBL" id="TXS89768.1"/>
    </source>
</evidence>
<dbReference type="Proteomes" id="UP000321933">
    <property type="component" value="Unassembled WGS sequence"/>
</dbReference>
<comment type="pathway">
    <text evidence="1 6">Purine metabolism; IMP biosynthesis via de novo pathway; N(2)-formyl-N(1)-(5-phospho-D-ribosyl)glycinamide from N(1)-(5-phospho-D-ribosyl)glycinamide (10-formyl THF route): step 1/1.</text>
</comment>
<dbReference type="RefSeq" id="WP_148065626.1">
    <property type="nucleotide sequence ID" value="NZ_VRYZ01000008.1"/>
</dbReference>
<dbReference type="InterPro" id="IPR002376">
    <property type="entry name" value="Formyl_transf_N"/>
</dbReference>
<gene>
    <name evidence="6 8" type="primary">purN</name>
    <name evidence="8" type="ORF">FVW59_17340</name>
</gene>
<evidence type="ECO:0000256" key="3">
    <source>
        <dbReference type="ARBA" id="ARBA00022755"/>
    </source>
</evidence>
<keyword evidence="9" id="KW-1185">Reference proteome</keyword>
<dbReference type="PANTHER" id="PTHR43369:SF2">
    <property type="entry name" value="PHOSPHORIBOSYLGLYCINAMIDE FORMYLTRANSFERASE"/>
    <property type="match status" value="1"/>
</dbReference>
<feature type="binding site" evidence="6">
    <location>
        <position position="115"/>
    </location>
    <ligand>
        <name>(6R)-10-formyltetrahydrofolate</name>
        <dbReference type="ChEBI" id="CHEBI:195366"/>
    </ligand>
</feature>
<organism evidence="8 9">
    <name type="scientific">Parahaliea aestuarii</name>
    <dbReference type="NCBI Taxonomy" id="1852021"/>
    <lineage>
        <taxon>Bacteria</taxon>
        <taxon>Pseudomonadati</taxon>
        <taxon>Pseudomonadota</taxon>
        <taxon>Gammaproteobacteria</taxon>
        <taxon>Cellvibrionales</taxon>
        <taxon>Halieaceae</taxon>
        <taxon>Parahaliea</taxon>
    </lineage>
</organism>
<evidence type="ECO:0000313" key="9">
    <source>
        <dbReference type="Proteomes" id="UP000321933"/>
    </source>
</evidence>
<evidence type="ECO:0000256" key="4">
    <source>
        <dbReference type="ARBA" id="ARBA00038440"/>
    </source>
</evidence>